<dbReference type="EMBL" id="JBBPBF010000002">
    <property type="protein sequence ID" value="KAK7614974.1"/>
    <property type="molecule type" value="Genomic_DNA"/>
</dbReference>
<organism evidence="1 2">
    <name type="scientific">Phyllosticta paracitricarpa</name>
    <dbReference type="NCBI Taxonomy" id="2016321"/>
    <lineage>
        <taxon>Eukaryota</taxon>
        <taxon>Fungi</taxon>
        <taxon>Dikarya</taxon>
        <taxon>Ascomycota</taxon>
        <taxon>Pezizomycotina</taxon>
        <taxon>Dothideomycetes</taxon>
        <taxon>Dothideomycetes incertae sedis</taxon>
        <taxon>Botryosphaeriales</taxon>
        <taxon>Phyllostictaceae</taxon>
        <taxon>Phyllosticta</taxon>
    </lineage>
</organism>
<sequence length="111" mass="12466">MADPSYRSVLITAAEIEEANIKIANLGIKMTELQESLRARIAANGTNEYYESLDSRLDGYIDYTIKFLRDGDLVKNMMEDWTDKGPSDSELNSFLNVAELLVKQVSEDLGL</sequence>
<dbReference type="Proteomes" id="UP001367316">
    <property type="component" value="Unassembled WGS sequence"/>
</dbReference>
<name>A0ABR1NIG7_9PEZI</name>
<accession>A0ABR1NIG7</accession>
<keyword evidence="2" id="KW-1185">Reference proteome</keyword>
<proteinExistence type="predicted"/>
<protein>
    <submittedName>
        <fullName evidence="1">Uncharacterized protein</fullName>
    </submittedName>
</protein>
<evidence type="ECO:0000313" key="2">
    <source>
        <dbReference type="Proteomes" id="UP001367316"/>
    </source>
</evidence>
<comment type="caution">
    <text evidence="1">The sequence shown here is derived from an EMBL/GenBank/DDBJ whole genome shotgun (WGS) entry which is preliminary data.</text>
</comment>
<reference evidence="1 2" key="1">
    <citation type="submission" date="2024-04" db="EMBL/GenBank/DDBJ databases">
        <title>Phyllosticta paracitricarpa is synonymous to the EU quarantine fungus P. citricarpa based on phylogenomic analyses.</title>
        <authorList>
            <consortium name="Lawrence Berkeley National Laboratory"/>
            <person name="Van ingen-buijs V.A."/>
            <person name="Van westerhoven A.C."/>
            <person name="Haridas S."/>
            <person name="Skiadas P."/>
            <person name="Martin F."/>
            <person name="Groenewald J.Z."/>
            <person name="Crous P.W."/>
            <person name="Seidl M.F."/>
        </authorList>
    </citation>
    <scope>NUCLEOTIDE SEQUENCE [LARGE SCALE GENOMIC DNA]</scope>
    <source>
        <strain evidence="1 2">CBS 141358</strain>
    </source>
</reference>
<gene>
    <name evidence="1" type="ORF">JOL62DRAFT_553105</name>
</gene>
<evidence type="ECO:0000313" key="1">
    <source>
        <dbReference type="EMBL" id="KAK7614974.1"/>
    </source>
</evidence>